<organism evidence="5 6">
    <name type="scientific">Pyrobaculum arsenaticum</name>
    <dbReference type="NCBI Taxonomy" id="121277"/>
    <lineage>
        <taxon>Archaea</taxon>
        <taxon>Thermoproteota</taxon>
        <taxon>Thermoprotei</taxon>
        <taxon>Thermoproteales</taxon>
        <taxon>Thermoproteaceae</taxon>
        <taxon>Pyrobaculum</taxon>
    </lineage>
</organism>
<dbReference type="GO" id="GO:0004190">
    <property type="term" value="F:aspartic-type endopeptidase activity"/>
    <property type="evidence" value="ECO:0007669"/>
    <property type="project" value="UniProtKB-KW"/>
</dbReference>
<evidence type="ECO:0000256" key="1">
    <source>
        <dbReference type="ARBA" id="ARBA00006814"/>
    </source>
</evidence>
<sequence length="170" mass="18506">MERLLVVGLGNPIYGDDGFGSCLAQFLSLFNSFILDGNAHGIGVLGNLTDYDVLVFLDIDTRLPPGAVAVERIEGSLTVSETRLVDAHRTPPSLLVGYLRAMGKNPKAYLIAVGPKRVEPLSPPSEEVLAASYTVLSELRQKLAEFGYELKVEGDVKKGVEECYRRVLRA</sequence>
<comment type="similarity">
    <text evidence="1">Belongs to the peptidase A31 family.</text>
</comment>
<dbReference type="PANTHER" id="PTHR30302:SF1">
    <property type="entry name" value="HYDROGENASE 2 MATURATION PROTEASE"/>
    <property type="match status" value="1"/>
</dbReference>
<dbReference type="Gene3D" id="3.40.50.1450">
    <property type="entry name" value="HybD-like"/>
    <property type="match status" value="1"/>
</dbReference>
<comment type="caution">
    <text evidence="5">The sequence shown here is derived from an EMBL/GenBank/DDBJ whole genome shotgun (WGS) entry which is preliminary data.</text>
</comment>
<evidence type="ECO:0000256" key="3">
    <source>
        <dbReference type="ARBA" id="ARBA00022750"/>
    </source>
</evidence>
<dbReference type="GO" id="GO:0016485">
    <property type="term" value="P:protein processing"/>
    <property type="evidence" value="ECO:0007669"/>
    <property type="project" value="TreeGrafter"/>
</dbReference>
<evidence type="ECO:0000256" key="4">
    <source>
        <dbReference type="ARBA" id="ARBA00022801"/>
    </source>
</evidence>
<keyword evidence="6" id="KW-1185">Reference proteome</keyword>
<protein>
    <submittedName>
        <fullName evidence="5">Hydrogenase maturation protease</fullName>
    </submittedName>
</protein>
<proteinExistence type="inferred from homology"/>
<dbReference type="NCBIfam" id="TIGR00072">
    <property type="entry name" value="hydrog_prot"/>
    <property type="match status" value="1"/>
</dbReference>
<keyword evidence="4" id="KW-0378">Hydrolase</keyword>
<dbReference type="GO" id="GO:0008047">
    <property type="term" value="F:enzyme activator activity"/>
    <property type="evidence" value="ECO:0007669"/>
    <property type="project" value="InterPro"/>
</dbReference>
<dbReference type="RefSeq" id="WP_011900767.1">
    <property type="nucleotide sequence ID" value="NZ_JAAVJF010000002.1"/>
</dbReference>
<evidence type="ECO:0000256" key="2">
    <source>
        <dbReference type="ARBA" id="ARBA00022670"/>
    </source>
</evidence>
<reference evidence="5 6" key="1">
    <citation type="journal article" date="2020" name="Nat. Commun.">
        <title>The structures of two archaeal type IV pili illuminate evolutionary relationships.</title>
        <authorList>
            <person name="Wang F."/>
            <person name="Baquero D.P."/>
            <person name="Su Z."/>
            <person name="Beltran L.C."/>
            <person name="Prangishvili D."/>
            <person name="Krupovic M."/>
            <person name="Egelman E.H."/>
        </authorList>
    </citation>
    <scope>NUCLEOTIDE SEQUENCE [LARGE SCALE GENOMIC DNA]</scope>
    <source>
        <strain evidence="5 6">2GA</strain>
    </source>
</reference>
<dbReference type="EMBL" id="JAAVJF010000002">
    <property type="protein sequence ID" value="NYR15420.1"/>
    <property type="molecule type" value="Genomic_DNA"/>
</dbReference>
<accession>A0A7L4PBB5</accession>
<gene>
    <name evidence="5" type="ORF">HC235_05540</name>
</gene>
<dbReference type="Proteomes" id="UP000554766">
    <property type="component" value="Unassembled WGS sequence"/>
</dbReference>
<dbReference type="InterPro" id="IPR023430">
    <property type="entry name" value="Pept_HybD-like_dom_sf"/>
</dbReference>
<dbReference type="OMA" id="GVEECFR"/>
<keyword evidence="3" id="KW-0064">Aspartyl protease</keyword>
<dbReference type="GeneID" id="5054243"/>
<evidence type="ECO:0000313" key="5">
    <source>
        <dbReference type="EMBL" id="NYR15420.1"/>
    </source>
</evidence>
<name>A0A7L4PBB5_9CREN</name>
<dbReference type="InterPro" id="IPR000671">
    <property type="entry name" value="Peptidase_A31"/>
</dbReference>
<evidence type="ECO:0000313" key="6">
    <source>
        <dbReference type="Proteomes" id="UP000554766"/>
    </source>
</evidence>
<dbReference type="PANTHER" id="PTHR30302">
    <property type="entry name" value="HYDROGENASE 1 MATURATION PROTEASE"/>
    <property type="match status" value="1"/>
</dbReference>
<dbReference type="SUPFAM" id="SSF53163">
    <property type="entry name" value="HybD-like"/>
    <property type="match status" value="1"/>
</dbReference>
<keyword evidence="2 5" id="KW-0645">Protease</keyword>
<dbReference type="AlphaFoldDB" id="A0A7L4PBB5"/>